<dbReference type="Proteomes" id="UP000440732">
    <property type="component" value="Unassembled WGS sequence"/>
</dbReference>
<proteinExistence type="predicted"/>
<evidence type="ECO:0000313" key="5">
    <source>
        <dbReference type="EMBL" id="KAE9224850.1"/>
    </source>
</evidence>
<dbReference type="Proteomes" id="UP000440367">
    <property type="component" value="Unassembled WGS sequence"/>
</dbReference>
<evidence type="ECO:0000313" key="3">
    <source>
        <dbReference type="EMBL" id="KAE9126938.1"/>
    </source>
</evidence>
<name>A0A6A3UJ21_9STRA</name>
<dbReference type="EMBL" id="QXFX01000611">
    <property type="protein sequence ID" value="KAE9109580.1"/>
    <property type="molecule type" value="Genomic_DNA"/>
</dbReference>
<reference evidence="10 11" key="1">
    <citation type="submission" date="2018-08" db="EMBL/GenBank/DDBJ databases">
        <title>Genomic investigation of the strawberry pathogen Phytophthora fragariae indicates pathogenicity is determined by transcriptional variation in three key races.</title>
        <authorList>
            <person name="Adams T.M."/>
            <person name="Armitage A.D."/>
            <person name="Sobczyk M.K."/>
            <person name="Bates H.J."/>
            <person name="Dunwell J.M."/>
            <person name="Nellist C.F."/>
            <person name="Harrison R.J."/>
        </authorList>
    </citation>
    <scope>NUCLEOTIDE SEQUENCE [LARGE SCALE GENOMIC DNA]</scope>
    <source>
        <strain evidence="8 12">A4</strain>
        <strain evidence="7 13">BC-1</strain>
        <strain evidence="6 16">BC-23</strain>
        <strain evidence="5 11">NOV-27</strain>
        <strain evidence="4 14">NOV-5</strain>
        <strain evidence="3 15">NOV-71</strain>
        <strain evidence="9 17">NOV-77</strain>
        <strain evidence="1 10">NOV-9</strain>
        <strain evidence="2 18">ONT-3</strain>
    </source>
</reference>
<protein>
    <recommendedName>
        <fullName evidence="19">HTH CENPB-type domain-containing protein</fullName>
    </recommendedName>
</protein>
<dbReference type="Proteomes" id="UP000441208">
    <property type="component" value="Unassembled WGS sequence"/>
</dbReference>
<organism evidence="4 14">
    <name type="scientific">Phytophthora fragariae</name>
    <dbReference type="NCBI Taxonomy" id="53985"/>
    <lineage>
        <taxon>Eukaryota</taxon>
        <taxon>Sar</taxon>
        <taxon>Stramenopiles</taxon>
        <taxon>Oomycota</taxon>
        <taxon>Peronosporomycetes</taxon>
        <taxon>Peronosporales</taxon>
        <taxon>Peronosporaceae</taxon>
        <taxon>Phytophthora</taxon>
    </lineage>
</organism>
<evidence type="ECO:0008006" key="19">
    <source>
        <dbReference type="Google" id="ProtNLM"/>
    </source>
</evidence>
<evidence type="ECO:0000313" key="12">
    <source>
        <dbReference type="Proteomes" id="UP000437068"/>
    </source>
</evidence>
<dbReference type="Proteomes" id="UP000476176">
    <property type="component" value="Unassembled WGS sequence"/>
</dbReference>
<accession>A0A6A3UJ21</accession>
<comment type="caution">
    <text evidence="4">The sequence shown here is derived from an EMBL/GenBank/DDBJ whole genome shotgun (WGS) entry which is preliminary data.</text>
</comment>
<dbReference type="EMBL" id="QXGB01000203">
    <property type="protein sequence ID" value="KAE9224850.1"/>
    <property type="molecule type" value="Genomic_DNA"/>
</dbReference>
<evidence type="ECO:0000313" key="17">
    <source>
        <dbReference type="Proteomes" id="UP000486351"/>
    </source>
</evidence>
<dbReference type="Proteomes" id="UP000429523">
    <property type="component" value="Unassembled WGS sequence"/>
</dbReference>
<evidence type="ECO:0000313" key="10">
    <source>
        <dbReference type="Proteomes" id="UP000429523"/>
    </source>
</evidence>
<evidence type="ECO:0000313" key="14">
    <source>
        <dbReference type="Proteomes" id="UP000440732"/>
    </source>
</evidence>
<evidence type="ECO:0000313" key="6">
    <source>
        <dbReference type="EMBL" id="KAE9228772.1"/>
    </source>
</evidence>
<evidence type="ECO:0000313" key="11">
    <source>
        <dbReference type="Proteomes" id="UP000433483"/>
    </source>
</evidence>
<sequence length="118" mass="13577">MDSKKAPSRERMLLEMYLVEAVLEFEFRKVALLGEVLKSLAGGVEFVGIPAAKRSNFTKRGWQYHFMARYGLRKRRGHGEIGSVNIDVARRKAQELRAEIGRFHPDDVFNMDEAAFFL</sequence>
<evidence type="ECO:0000313" key="13">
    <source>
        <dbReference type="Proteomes" id="UP000440367"/>
    </source>
</evidence>
<dbReference type="EMBL" id="QXFZ01000207">
    <property type="protein sequence ID" value="KAE9126938.1"/>
    <property type="molecule type" value="Genomic_DNA"/>
</dbReference>
<dbReference type="EMBL" id="QXGD01000229">
    <property type="protein sequence ID" value="KAE9246889.1"/>
    <property type="molecule type" value="Genomic_DNA"/>
</dbReference>
<evidence type="ECO:0000313" key="8">
    <source>
        <dbReference type="EMBL" id="KAE9312183.1"/>
    </source>
</evidence>
<keyword evidence="11" id="KW-1185">Reference proteome</keyword>
<dbReference type="OrthoDB" id="89292at2759"/>
<dbReference type="EMBL" id="QXGA01000179">
    <property type="protein sequence ID" value="KAE9150668.1"/>
    <property type="molecule type" value="Genomic_DNA"/>
</dbReference>
<evidence type="ECO:0000313" key="2">
    <source>
        <dbReference type="EMBL" id="KAE9109580.1"/>
    </source>
</evidence>
<evidence type="ECO:0000313" key="9">
    <source>
        <dbReference type="EMBL" id="KAE9352380.1"/>
    </source>
</evidence>
<evidence type="ECO:0000313" key="1">
    <source>
        <dbReference type="EMBL" id="KAE8943975.1"/>
    </source>
</evidence>
<gene>
    <name evidence="8" type="ORF">PF001_g9361</name>
    <name evidence="7" type="ORF">PF002_g6545</name>
    <name evidence="6" type="ORF">PF004_g10995</name>
    <name evidence="5" type="ORF">PF005_g5754</name>
    <name evidence="4" type="ORF">PF006_g4989</name>
    <name evidence="3" type="ORF">PF007_g5800</name>
    <name evidence="9" type="ORF">PF008_g5481</name>
    <name evidence="1" type="ORF">PF009_g6318</name>
    <name evidence="2" type="ORF">PF010_g11489</name>
</gene>
<dbReference type="Proteomes" id="UP000437068">
    <property type="component" value="Unassembled WGS sequence"/>
</dbReference>
<evidence type="ECO:0000313" key="15">
    <source>
        <dbReference type="Proteomes" id="UP000441208"/>
    </source>
</evidence>
<evidence type="ECO:0000313" key="18">
    <source>
        <dbReference type="Proteomes" id="UP000488956"/>
    </source>
</evidence>
<dbReference type="EMBL" id="QXGC01000586">
    <property type="protein sequence ID" value="KAE9228772.1"/>
    <property type="molecule type" value="Genomic_DNA"/>
</dbReference>
<dbReference type="EMBL" id="QXGE01000449">
    <property type="protein sequence ID" value="KAE9312183.1"/>
    <property type="molecule type" value="Genomic_DNA"/>
</dbReference>
<dbReference type="EMBL" id="QXFY01000203">
    <property type="protein sequence ID" value="KAE9352380.1"/>
    <property type="molecule type" value="Genomic_DNA"/>
</dbReference>
<dbReference type="Proteomes" id="UP000488956">
    <property type="component" value="Unassembled WGS sequence"/>
</dbReference>
<evidence type="ECO:0000313" key="16">
    <source>
        <dbReference type="Proteomes" id="UP000476176"/>
    </source>
</evidence>
<dbReference type="Proteomes" id="UP000433483">
    <property type="component" value="Unassembled WGS sequence"/>
</dbReference>
<evidence type="ECO:0000313" key="4">
    <source>
        <dbReference type="EMBL" id="KAE9150668.1"/>
    </source>
</evidence>
<dbReference type="EMBL" id="QXGF01000225">
    <property type="protein sequence ID" value="KAE8943975.1"/>
    <property type="molecule type" value="Genomic_DNA"/>
</dbReference>
<evidence type="ECO:0000313" key="7">
    <source>
        <dbReference type="EMBL" id="KAE9246889.1"/>
    </source>
</evidence>
<dbReference type="Proteomes" id="UP000486351">
    <property type="component" value="Unassembled WGS sequence"/>
</dbReference>
<dbReference type="AlphaFoldDB" id="A0A6A3UJ21"/>